<evidence type="ECO:0000313" key="1">
    <source>
        <dbReference type="EMBL" id="MBB6627457.1"/>
    </source>
</evidence>
<gene>
    <name evidence="1" type="ORF">H5V45_08995</name>
</gene>
<dbReference type="EMBL" id="JACKXE010000001">
    <property type="protein sequence ID" value="MBB6627457.1"/>
    <property type="molecule type" value="Genomic_DNA"/>
</dbReference>
<reference evidence="1 2" key="1">
    <citation type="submission" date="2020-08" db="EMBL/GenBank/DDBJ databases">
        <authorList>
            <person name="Seo M.-J."/>
        </authorList>
    </citation>
    <scope>NUCLEOTIDE SEQUENCE [LARGE SCALE GENOMIC DNA]</scope>
    <source>
        <strain evidence="1 2">KIGAM211</strain>
    </source>
</reference>
<protein>
    <submittedName>
        <fullName evidence="1">Uncharacterized protein</fullName>
    </submittedName>
</protein>
<sequence>MRRICLGVAAATGLGAALLLGGGPTAHYEGLTQTCGTPIVDAYDPAGAVRADAAPPPRSDGTAYADWRLARSCDQQEERWALLGGLGALVSLVAFTGAQVAREEQAGDERAEEPALAR</sequence>
<proteinExistence type="predicted"/>
<comment type="caution">
    <text evidence="1">The sequence shown here is derived from an EMBL/GenBank/DDBJ whole genome shotgun (WGS) entry which is preliminary data.</text>
</comment>
<dbReference type="RefSeq" id="WP_185252614.1">
    <property type="nucleotide sequence ID" value="NZ_JACKXE010000001.1"/>
</dbReference>
<organism evidence="1 2">
    <name type="scientific">Nocardioides luti</name>
    <dbReference type="NCBI Taxonomy" id="2761101"/>
    <lineage>
        <taxon>Bacteria</taxon>
        <taxon>Bacillati</taxon>
        <taxon>Actinomycetota</taxon>
        <taxon>Actinomycetes</taxon>
        <taxon>Propionibacteriales</taxon>
        <taxon>Nocardioidaceae</taxon>
        <taxon>Nocardioides</taxon>
    </lineage>
</organism>
<dbReference type="AlphaFoldDB" id="A0A7X0RFQ5"/>
<name>A0A7X0RFQ5_9ACTN</name>
<dbReference type="Proteomes" id="UP000523955">
    <property type="component" value="Unassembled WGS sequence"/>
</dbReference>
<accession>A0A7X0RFQ5</accession>
<keyword evidence="2" id="KW-1185">Reference proteome</keyword>
<evidence type="ECO:0000313" key="2">
    <source>
        <dbReference type="Proteomes" id="UP000523955"/>
    </source>
</evidence>